<feature type="compositionally biased region" description="Basic residues" evidence="1">
    <location>
        <begin position="63"/>
        <end position="73"/>
    </location>
</feature>
<dbReference type="AlphaFoldDB" id="A0A2C6KVP3"/>
<keyword evidence="2" id="KW-0812">Transmembrane</keyword>
<evidence type="ECO:0000256" key="1">
    <source>
        <dbReference type="SAM" id="MobiDB-lite"/>
    </source>
</evidence>
<comment type="caution">
    <text evidence="2">The sequence shown here is derived from an EMBL/GenBank/DDBJ whole genome shotgun (WGS) entry which is preliminary data.</text>
</comment>
<feature type="compositionally biased region" description="Acidic residues" evidence="1">
    <location>
        <begin position="145"/>
        <end position="154"/>
    </location>
</feature>
<dbReference type="OrthoDB" id="347551at2759"/>
<feature type="region of interest" description="Disordered" evidence="1">
    <location>
        <begin position="61"/>
        <end position="89"/>
    </location>
</feature>
<gene>
    <name evidence="2" type="ORF">CSUI_004892</name>
</gene>
<dbReference type="Proteomes" id="UP000221165">
    <property type="component" value="Unassembled WGS sequence"/>
</dbReference>
<reference evidence="2 3" key="1">
    <citation type="journal article" date="2017" name="Int. J. Parasitol.">
        <title>The genome of the protozoan parasite Cystoisospora suis and a reverse vaccinology approach to identify vaccine candidates.</title>
        <authorList>
            <person name="Palmieri N."/>
            <person name="Shrestha A."/>
            <person name="Ruttkowski B."/>
            <person name="Beck T."/>
            <person name="Vogl C."/>
            <person name="Tomley F."/>
            <person name="Blake D.P."/>
            <person name="Joachim A."/>
        </authorList>
    </citation>
    <scope>NUCLEOTIDE SEQUENCE [LARGE SCALE GENOMIC DNA]</scope>
    <source>
        <strain evidence="2 3">Wien I</strain>
    </source>
</reference>
<evidence type="ECO:0000313" key="3">
    <source>
        <dbReference type="Proteomes" id="UP000221165"/>
    </source>
</evidence>
<name>A0A2C6KVP3_9APIC</name>
<dbReference type="VEuPathDB" id="ToxoDB:CSUI_004892"/>
<proteinExistence type="predicted"/>
<evidence type="ECO:0000313" key="2">
    <source>
        <dbReference type="EMBL" id="PHJ21267.1"/>
    </source>
</evidence>
<dbReference type="EMBL" id="MIGC01002342">
    <property type="protein sequence ID" value="PHJ21267.1"/>
    <property type="molecule type" value="Genomic_DNA"/>
</dbReference>
<protein>
    <submittedName>
        <fullName evidence="2">Transmembrane</fullName>
    </submittedName>
</protein>
<keyword evidence="3" id="KW-1185">Reference proteome</keyword>
<accession>A0A2C6KVP3</accession>
<dbReference type="GeneID" id="94428284"/>
<keyword evidence="2" id="KW-0472">Membrane</keyword>
<feature type="compositionally biased region" description="Acidic residues" evidence="1">
    <location>
        <begin position="76"/>
        <end position="89"/>
    </location>
</feature>
<dbReference type="RefSeq" id="XP_067922951.1">
    <property type="nucleotide sequence ID" value="XM_068065073.1"/>
</dbReference>
<organism evidence="2 3">
    <name type="scientific">Cystoisospora suis</name>
    <dbReference type="NCBI Taxonomy" id="483139"/>
    <lineage>
        <taxon>Eukaryota</taxon>
        <taxon>Sar</taxon>
        <taxon>Alveolata</taxon>
        <taxon>Apicomplexa</taxon>
        <taxon>Conoidasida</taxon>
        <taxon>Coccidia</taxon>
        <taxon>Eucoccidiorida</taxon>
        <taxon>Eimeriorina</taxon>
        <taxon>Sarcocystidae</taxon>
        <taxon>Cystoisospora</taxon>
    </lineage>
</organism>
<sequence length="170" mass="19708">MYSDLTYDISTTSEFSEELHKLLAKVAATLKLEANVKERLAVAKKIREKYKIVGAPKSLSQSLRKRRRRRKKFLVGEEEEEDLEEDEDREDWGKLLGGVETSADVQMEWLRMRMHPEDHSLNLTKKRAEFTLLFPSAKPVSYQDGNEEDEEEEDRHDGTEGETSPGFFAK</sequence>
<feature type="region of interest" description="Disordered" evidence="1">
    <location>
        <begin position="137"/>
        <end position="170"/>
    </location>
</feature>